<proteinExistence type="predicted"/>
<dbReference type="EMBL" id="CAACVS010000459">
    <property type="protein sequence ID" value="VEU42640.1"/>
    <property type="molecule type" value="Genomic_DNA"/>
</dbReference>
<sequence length="471" mass="52186">MKFSINILTQVLCVIGSLSHASEAQKLRDDVHFLMYETDGALGGQHNSPLHFFTERSKVANVKATVYGNDLEYRGFGDKYQTLRPILEIVDDDTLIILADARDVALNVPEDEDLAVAAVDHFIQSFKRLTERSPNAVVLSAEAQCCVSAMSHASPRDYFDPVTGKRNRRACSSGLEAKCRWSENRNIHEWVSFMHQRRFKETGLQGHGDVYLNAGLMAGYPRDLINLMDIMDIAPYEDDQAVLTGLMYRYPEAIVLDYGQEMFGNSQWTRGPVDGCVFEGQGSHAPLTHIDTHTQPLLIHTPGKLYACLDMIIESLGGSSQQRYHSTHRKLLTGRLSLAAQLGFGGAGGAASYSDKVDNEEINEEVDEIVEETETEIEELGNYGYGTANYEQYGQFGDSNYGQYGVASEDNYGQYGIASDANYGQYGVASEANYGQYGIATEANYGVVSEANYGSDARRVRRRRTSLVRGA</sequence>
<protein>
    <submittedName>
        <fullName evidence="2">Uncharacterized protein</fullName>
    </submittedName>
</protein>
<dbReference type="CDD" id="cd22997">
    <property type="entry name" value="GT_LH"/>
    <property type="match status" value="1"/>
</dbReference>
<evidence type="ECO:0000313" key="3">
    <source>
        <dbReference type="Proteomes" id="UP000291116"/>
    </source>
</evidence>
<feature type="signal peptide" evidence="1">
    <location>
        <begin position="1"/>
        <end position="24"/>
    </location>
</feature>
<dbReference type="OrthoDB" id="41529at2759"/>
<gene>
    <name evidence="2" type="ORF">PSNMU_V1.4_AUG-EV-PASAV3_0096210</name>
</gene>
<dbReference type="Proteomes" id="UP000291116">
    <property type="component" value="Unassembled WGS sequence"/>
</dbReference>
<evidence type="ECO:0000313" key="2">
    <source>
        <dbReference type="EMBL" id="VEU42640.1"/>
    </source>
</evidence>
<reference evidence="2 3" key="1">
    <citation type="submission" date="2019-01" db="EMBL/GenBank/DDBJ databases">
        <authorList>
            <person name="Ferrante I. M."/>
        </authorList>
    </citation>
    <scope>NUCLEOTIDE SEQUENCE [LARGE SCALE GENOMIC DNA]</scope>
    <source>
        <strain evidence="2 3">B856</strain>
    </source>
</reference>
<feature type="chain" id="PRO_5019094691" evidence="1">
    <location>
        <begin position="25"/>
        <end position="471"/>
    </location>
</feature>
<dbReference type="AlphaFoldDB" id="A0A448ZKS8"/>
<accession>A0A448ZKS8</accession>
<keyword evidence="3" id="KW-1185">Reference proteome</keyword>
<evidence type="ECO:0000256" key="1">
    <source>
        <dbReference type="SAM" id="SignalP"/>
    </source>
</evidence>
<keyword evidence="1" id="KW-0732">Signal</keyword>
<organism evidence="2 3">
    <name type="scientific">Pseudo-nitzschia multistriata</name>
    <dbReference type="NCBI Taxonomy" id="183589"/>
    <lineage>
        <taxon>Eukaryota</taxon>
        <taxon>Sar</taxon>
        <taxon>Stramenopiles</taxon>
        <taxon>Ochrophyta</taxon>
        <taxon>Bacillariophyta</taxon>
        <taxon>Bacillariophyceae</taxon>
        <taxon>Bacillariophycidae</taxon>
        <taxon>Bacillariales</taxon>
        <taxon>Bacillariaceae</taxon>
        <taxon>Pseudo-nitzschia</taxon>
    </lineage>
</organism>
<name>A0A448ZKS8_9STRA</name>